<accession>F0RRC3</accession>
<geneLocation type="plasmid" evidence="7 8">
    <name>pDEIPR04</name>
</geneLocation>
<evidence type="ECO:0000256" key="6">
    <source>
        <dbReference type="SAM" id="MobiDB-lite"/>
    </source>
</evidence>
<dbReference type="HOGENOM" id="CLU_037398_3_1_0"/>
<dbReference type="Proteomes" id="UP000007718">
    <property type="component" value="Plasmid pDEIPR04"/>
</dbReference>
<dbReference type="OrthoDB" id="9815602at2"/>
<evidence type="ECO:0000256" key="5">
    <source>
        <dbReference type="ARBA" id="ARBA00023136"/>
    </source>
</evidence>
<sequence>MCHDHASAFTAPYSRREFVRLAGLLSASAGSAALLGGCAPRQPDPDEPVRVGYLPITDAAPLLAMHGLGYLEAEGLSAEKPRLFRSWSQLVEAFVFGHVNVVHLLSPLPIWMRYSAQVPTRIVAWSHVDGSALTVAPDITEVSDLAGRTVALPFWYSVHNVLAQRLLREAGLNPVVNARDVRGERDVQLVVMAPSDMVPALKAGQIAGFVVAEPFGALAESLGVGRVQRLSGDVWKEHACCVVTMHDRDIAGRPDWTQKVVNALTRAQLWLNSHPAEAAHLLSAEGEQRYTPHKPAVLGRVLQHELPAQYLQSGAVQHPEWQERRIAFRPYPYPTYTEELVRQLREVRVEGDTTFLQRLDPAQVAREVVTDRFVTQAMQAQGGPASRTETFSAPAQGPV</sequence>
<organism evidence="7 8">
    <name type="scientific">Deinococcus proteolyticus (strain ATCC 35074 / DSM 20540 / JCM 6276 / NBRC 101906 / NCIMB 13154 / VKM Ac-1939 / CCM 2703 / MRP)</name>
    <dbReference type="NCBI Taxonomy" id="693977"/>
    <lineage>
        <taxon>Bacteria</taxon>
        <taxon>Thermotogati</taxon>
        <taxon>Deinococcota</taxon>
        <taxon>Deinococci</taxon>
        <taxon>Deinococcales</taxon>
        <taxon>Deinococcaceae</taxon>
        <taxon>Deinococcus</taxon>
    </lineage>
</organism>
<keyword evidence="3" id="KW-1003">Cell membrane</keyword>
<dbReference type="Gene3D" id="3.40.190.10">
    <property type="entry name" value="Periplasmic binding protein-like II"/>
    <property type="match status" value="2"/>
</dbReference>
<evidence type="ECO:0000256" key="2">
    <source>
        <dbReference type="ARBA" id="ARBA00022448"/>
    </source>
</evidence>
<keyword evidence="7" id="KW-0614">Plasmid</keyword>
<dbReference type="SUPFAM" id="SSF53850">
    <property type="entry name" value="Periplasmic binding protein-like II"/>
    <property type="match status" value="1"/>
</dbReference>
<dbReference type="PANTHER" id="PTHR30024:SF43">
    <property type="entry name" value="BLL4572 PROTEIN"/>
    <property type="match status" value="1"/>
</dbReference>
<evidence type="ECO:0000256" key="3">
    <source>
        <dbReference type="ARBA" id="ARBA00022475"/>
    </source>
</evidence>
<reference evidence="7 8" key="2">
    <citation type="journal article" date="2012" name="Stand. Genomic Sci.">
        <title>Complete genome sequence of the orange-red pigmented, radioresistant Deinococcus proteolyticus type strain (MRP(T)).</title>
        <authorList>
            <person name="Copeland A."/>
            <person name="Zeytun A."/>
            <person name="Yassawong M."/>
            <person name="Nolan M."/>
            <person name="Lucas S."/>
            <person name="Hammon N."/>
            <person name="Deshpande S."/>
            <person name="Cheng J.F."/>
            <person name="Han C."/>
            <person name="Tapia R."/>
            <person name="Goodwin L.A."/>
            <person name="Pitluck S."/>
            <person name="Mavromatis K."/>
            <person name="Liolios K."/>
            <person name="Pagani I."/>
            <person name="Ivanova N."/>
            <person name="Mikhailova N."/>
            <person name="Pati A."/>
            <person name="Chen A."/>
            <person name="Palaniappan K."/>
            <person name="Land M."/>
            <person name="Hauser L."/>
            <person name="Jeffries C.D."/>
            <person name="Brambilla E.M."/>
            <person name="Rohde M."/>
            <person name="Sikorski J."/>
            <person name="Pukall R."/>
            <person name="Goker M."/>
            <person name="Detter J.C."/>
            <person name="Woyke T."/>
            <person name="Bristow J."/>
            <person name="Eisen J.A."/>
            <person name="Markowitz V."/>
            <person name="Hugenholtz P."/>
            <person name="Kyrpides N.C."/>
            <person name="Klenk H.P."/>
            <person name="Lapidus A."/>
        </authorList>
    </citation>
    <scope>NUCLEOTIDE SEQUENCE [LARGE SCALE GENOMIC DNA]</scope>
    <source>
        <strain evidence="8">ATCC 35074 / DSM 20540 / JCM 6276 / NBRC 101906 / NCIMB 13154 / VKM Ac-1939 / CCM 2703 / MRP</strain>
        <plasmid evidence="8">Plasmid pDEIPR04</plasmid>
    </source>
</reference>
<dbReference type="InterPro" id="IPR044527">
    <property type="entry name" value="NrtA/CpmA_ABC-bd_dom"/>
</dbReference>
<keyword evidence="8" id="KW-1185">Reference proteome</keyword>
<dbReference type="EMBL" id="CP002540">
    <property type="protein sequence ID" value="ADY27832.1"/>
    <property type="molecule type" value="Genomic_DNA"/>
</dbReference>
<keyword evidence="5" id="KW-0472">Membrane</keyword>
<evidence type="ECO:0000313" key="7">
    <source>
        <dbReference type="EMBL" id="ADY27832.1"/>
    </source>
</evidence>
<name>F0RRC3_DEIPM</name>
<dbReference type="RefSeq" id="WP_013616075.1">
    <property type="nucleotide sequence ID" value="NC_015163.1"/>
</dbReference>
<keyword evidence="4" id="KW-0997">Cell inner membrane</keyword>
<evidence type="ECO:0000313" key="8">
    <source>
        <dbReference type="Proteomes" id="UP000007718"/>
    </source>
</evidence>
<dbReference type="KEGG" id="dpt:Deipr_2738"/>
<evidence type="ECO:0000256" key="1">
    <source>
        <dbReference type="ARBA" id="ARBA00004308"/>
    </source>
</evidence>
<feature type="region of interest" description="Disordered" evidence="6">
    <location>
        <begin position="379"/>
        <end position="399"/>
    </location>
</feature>
<proteinExistence type="predicted"/>
<gene>
    <name evidence="7" type="ordered locus">Deipr_2738</name>
</gene>
<dbReference type="CDD" id="cd13553">
    <property type="entry name" value="PBP2_NrtA_CpmA_like"/>
    <property type="match status" value="1"/>
</dbReference>
<dbReference type="PANTHER" id="PTHR30024">
    <property type="entry name" value="ALIPHATIC SULFONATES-BINDING PROTEIN-RELATED"/>
    <property type="match status" value="1"/>
</dbReference>
<evidence type="ECO:0008006" key="9">
    <source>
        <dbReference type="Google" id="ProtNLM"/>
    </source>
</evidence>
<dbReference type="AlphaFoldDB" id="F0RRC3"/>
<evidence type="ECO:0000256" key="4">
    <source>
        <dbReference type="ARBA" id="ARBA00022519"/>
    </source>
</evidence>
<dbReference type="GO" id="GO:0012505">
    <property type="term" value="C:endomembrane system"/>
    <property type="evidence" value="ECO:0007669"/>
    <property type="project" value="UniProtKB-SubCell"/>
</dbReference>
<keyword evidence="2" id="KW-0813">Transport</keyword>
<protein>
    <recommendedName>
        <fullName evidence="9">ABC transporter substrate-binding protein</fullName>
    </recommendedName>
</protein>
<comment type="subcellular location">
    <subcellularLocation>
        <location evidence="1">Endomembrane system</location>
    </subcellularLocation>
</comment>
<dbReference type="Pfam" id="PF13379">
    <property type="entry name" value="NMT1_2"/>
    <property type="match status" value="1"/>
</dbReference>
<reference evidence="8" key="1">
    <citation type="submission" date="2011-02" db="EMBL/GenBank/DDBJ databases">
        <title>The complete sequence of plasmid4 of Deinococcus proteolyticus DSM 20540.</title>
        <authorList>
            <consortium name="US DOE Joint Genome Institute (JGI-PGF)"/>
            <person name="Lucas S."/>
            <person name="Copeland A."/>
            <person name="Lapidus A."/>
            <person name="Bruce D."/>
            <person name="Goodwin L."/>
            <person name="Pitluck S."/>
            <person name="Kyrpides N."/>
            <person name="Mavromatis K."/>
            <person name="Pagani I."/>
            <person name="Ivanova N."/>
            <person name="Ovchinnikova G."/>
            <person name="Zeytun A."/>
            <person name="Detter J.C."/>
            <person name="Han C."/>
            <person name="Land M."/>
            <person name="Hauser L."/>
            <person name="Markowitz V."/>
            <person name="Cheng J.-F."/>
            <person name="Hugenholtz P."/>
            <person name="Woyke T."/>
            <person name="Wu D."/>
            <person name="Pukall R."/>
            <person name="Steenblock K."/>
            <person name="Brambilla E."/>
            <person name="Klenk H.-P."/>
            <person name="Eisen J.A."/>
        </authorList>
    </citation>
    <scope>NUCLEOTIDE SEQUENCE [LARGE SCALE GENOMIC DNA]</scope>
    <source>
        <strain evidence="8">ATCC 35074 / DSM 20540 / JCM 6276 / NBRC 101906 / NCIMB 13154 / VKM Ac-1939 / CCM 2703 / MRP</strain>
        <plasmid evidence="8">Plasmid pDEIPR04</plasmid>
    </source>
</reference>